<organism evidence="1">
    <name type="scientific">Hexamita inflata</name>
    <dbReference type="NCBI Taxonomy" id="28002"/>
    <lineage>
        <taxon>Eukaryota</taxon>
        <taxon>Metamonada</taxon>
        <taxon>Diplomonadida</taxon>
        <taxon>Hexamitidae</taxon>
        <taxon>Hexamitinae</taxon>
        <taxon>Hexamita</taxon>
    </lineage>
</organism>
<evidence type="ECO:0000313" key="2">
    <source>
        <dbReference type="EMBL" id="CAL6060940.1"/>
    </source>
</evidence>
<name>A0AA86QEC7_9EUKA</name>
<reference evidence="2 3" key="2">
    <citation type="submission" date="2024-07" db="EMBL/GenBank/DDBJ databases">
        <authorList>
            <person name="Akdeniz Z."/>
        </authorList>
    </citation>
    <scope>NUCLEOTIDE SEQUENCE [LARGE SCALE GENOMIC DNA]</scope>
</reference>
<reference evidence="1" key="1">
    <citation type="submission" date="2023-06" db="EMBL/GenBank/DDBJ databases">
        <authorList>
            <person name="Kurt Z."/>
        </authorList>
    </citation>
    <scope>NUCLEOTIDE SEQUENCE</scope>
</reference>
<proteinExistence type="predicted"/>
<sequence length="384" mass="44496">MSDDDSCIEDLINIKTKIVENNQPQQQCVNVEDLIGINVPQIEAVQNIEDIQNVEDIIKQPSEQRNIENSDTDDSMIEQLISIETKKQPKFQLKSTQQDIQDIQDIMKPQAVEVAGIEQVLMEQNVESIEQLMIRNIGGFKAESTPNYIAEPQTIEEAILQQQTTDDNPLNKNIEITIENEEEQTENTQQTDTTQHGLTPFILTNMPVEQPSQPQIIEIENENCSQLQQELEQQLQHQFQKVMLYNQQLLKDQINSMMREQAKQLQEDIFKSIPEQTKQALQQKEYQNLQTMVAQIKQFEQETINYQKEEVKKIIREEIDRQLKIHIDQVLVSKKVVEERQKTKQSLAKLNVKLTEQLAKAKQGCYNQMLSISSGIDKINKQVK</sequence>
<evidence type="ECO:0000313" key="3">
    <source>
        <dbReference type="Proteomes" id="UP001642409"/>
    </source>
</evidence>
<comment type="caution">
    <text evidence="1">The sequence shown here is derived from an EMBL/GenBank/DDBJ whole genome shotgun (WGS) entry which is preliminary data.</text>
</comment>
<dbReference type="EMBL" id="CAXDID020000232">
    <property type="protein sequence ID" value="CAL6060940.1"/>
    <property type="molecule type" value="Genomic_DNA"/>
</dbReference>
<dbReference type="Proteomes" id="UP001642409">
    <property type="component" value="Unassembled WGS sequence"/>
</dbReference>
<accession>A0AA86QEC7</accession>
<gene>
    <name evidence="1" type="ORF">HINF_LOCUS45364</name>
    <name evidence="2" type="ORF">HINF_LOCUS49470</name>
</gene>
<dbReference type="AlphaFoldDB" id="A0AA86QEC7"/>
<dbReference type="EMBL" id="CATOUU010000890">
    <property type="protein sequence ID" value="CAI9957719.1"/>
    <property type="molecule type" value="Genomic_DNA"/>
</dbReference>
<keyword evidence="3" id="KW-1185">Reference proteome</keyword>
<protein>
    <submittedName>
        <fullName evidence="2">Hypothetical_protein</fullName>
    </submittedName>
</protein>
<evidence type="ECO:0000313" key="1">
    <source>
        <dbReference type="EMBL" id="CAI9957719.1"/>
    </source>
</evidence>